<keyword evidence="3" id="KW-0479">Metal-binding</keyword>
<dbReference type="InterPro" id="IPR037519">
    <property type="entry name" value="LITAF_fam"/>
</dbReference>
<evidence type="ECO:0000256" key="5">
    <source>
        <dbReference type="ARBA" id="ARBA00023136"/>
    </source>
</evidence>
<protein>
    <submittedName>
        <fullName evidence="9">B1fe53ec-01a8-48a5-954f-526fd5d92313</fullName>
    </submittedName>
</protein>
<sequence length="129" mass="13982">MASQQQQVPIEMKQGVQQGAPPPFTPQGPYMQAAPPQPQYQHATPLANLLQVPAPVDCPVCRNRTLTRIEYVSGGFTALIAFAVLGLCCCCIPFFIDGTKNVRHYCGSCNALLATWHRSGHGTDVHAYA</sequence>
<keyword evidence="7" id="KW-1133">Transmembrane helix</keyword>
<organism evidence="9 10">
    <name type="scientific">Thermothielavioides terrestris</name>
    <dbReference type="NCBI Taxonomy" id="2587410"/>
    <lineage>
        <taxon>Eukaryota</taxon>
        <taxon>Fungi</taxon>
        <taxon>Dikarya</taxon>
        <taxon>Ascomycota</taxon>
        <taxon>Pezizomycotina</taxon>
        <taxon>Sordariomycetes</taxon>
        <taxon>Sordariomycetidae</taxon>
        <taxon>Sordariales</taxon>
        <taxon>Chaetomiaceae</taxon>
        <taxon>Thermothielavioides</taxon>
    </lineage>
</organism>
<name>A0A3S4D8K9_9PEZI</name>
<dbReference type="GO" id="GO:0008270">
    <property type="term" value="F:zinc ion binding"/>
    <property type="evidence" value="ECO:0007669"/>
    <property type="project" value="TreeGrafter"/>
</dbReference>
<feature type="region of interest" description="Disordered" evidence="6">
    <location>
        <begin position="16"/>
        <end position="39"/>
    </location>
</feature>
<reference evidence="9 10" key="1">
    <citation type="submission" date="2018-04" db="EMBL/GenBank/DDBJ databases">
        <authorList>
            <person name="Huttner S."/>
            <person name="Dainat J."/>
        </authorList>
    </citation>
    <scope>NUCLEOTIDE SEQUENCE [LARGE SCALE GENOMIC DNA]</scope>
</reference>
<gene>
    <name evidence="9" type="ORF">TT172_LOCUS8154</name>
</gene>
<evidence type="ECO:0000256" key="4">
    <source>
        <dbReference type="ARBA" id="ARBA00022833"/>
    </source>
</evidence>
<proteinExistence type="inferred from homology"/>
<dbReference type="AlphaFoldDB" id="A0A3S4D8K9"/>
<dbReference type="EMBL" id="OUUZ01000015">
    <property type="protein sequence ID" value="SPQ25735.1"/>
    <property type="molecule type" value="Genomic_DNA"/>
</dbReference>
<evidence type="ECO:0000256" key="6">
    <source>
        <dbReference type="SAM" id="MobiDB-lite"/>
    </source>
</evidence>
<evidence type="ECO:0000256" key="1">
    <source>
        <dbReference type="ARBA" id="ARBA00004170"/>
    </source>
</evidence>
<dbReference type="PANTHER" id="PTHR23292">
    <property type="entry name" value="LIPOPOLYSACCHARIDE-INDUCED TUMOR NECROSIS FACTOR-ALPHA FACTOR"/>
    <property type="match status" value="1"/>
</dbReference>
<dbReference type="Pfam" id="PF10601">
    <property type="entry name" value="zf-LITAF-like"/>
    <property type="match status" value="1"/>
</dbReference>
<feature type="transmembrane region" description="Helical" evidence="7">
    <location>
        <begin position="71"/>
        <end position="96"/>
    </location>
</feature>
<accession>A0A3S4D8K9</accession>
<comment type="subcellular location">
    <subcellularLocation>
        <location evidence="1">Membrane</location>
        <topology evidence="1">Peripheral membrane protein</topology>
    </subcellularLocation>
</comment>
<comment type="similarity">
    <text evidence="2">Belongs to the CDIP1/LITAF family.</text>
</comment>
<dbReference type="PROSITE" id="PS51837">
    <property type="entry name" value="LITAF"/>
    <property type="match status" value="1"/>
</dbReference>
<evidence type="ECO:0000256" key="2">
    <source>
        <dbReference type="ARBA" id="ARBA00005975"/>
    </source>
</evidence>
<evidence type="ECO:0000313" key="10">
    <source>
        <dbReference type="Proteomes" id="UP000289323"/>
    </source>
</evidence>
<evidence type="ECO:0000313" key="9">
    <source>
        <dbReference type="EMBL" id="SPQ25735.1"/>
    </source>
</evidence>
<keyword evidence="5 7" id="KW-0472">Membrane</keyword>
<dbReference type="InterPro" id="IPR006629">
    <property type="entry name" value="LITAF"/>
</dbReference>
<evidence type="ECO:0000256" key="7">
    <source>
        <dbReference type="SAM" id="Phobius"/>
    </source>
</evidence>
<keyword evidence="4" id="KW-0862">Zinc</keyword>
<dbReference type="Proteomes" id="UP000289323">
    <property type="component" value="Unassembled WGS sequence"/>
</dbReference>
<dbReference type="PANTHER" id="PTHR23292:SF6">
    <property type="entry name" value="FI16602P1-RELATED"/>
    <property type="match status" value="1"/>
</dbReference>
<keyword evidence="7" id="KW-0812">Transmembrane</keyword>
<evidence type="ECO:0000259" key="8">
    <source>
        <dbReference type="PROSITE" id="PS51837"/>
    </source>
</evidence>
<evidence type="ECO:0000256" key="3">
    <source>
        <dbReference type="ARBA" id="ARBA00022723"/>
    </source>
</evidence>
<dbReference type="SMART" id="SM00714">
    <property type="entry name" value="LITAF"/>
    <property type="match status" value="1"/>
</dbReference>
<dbReference type="GO" id="GO:0016020">
    <property type="term" value="C:membrane"/>
    <property type="evidence" value="ECO:0007669"/>
    <property type="project" value="UniProtKB-SubCell"/>
</dbReference>
<feature type="domain" description="LITAF" evidence="8">
    <location>
        <begin position="38"/>
        <end position="118"/>
    </location>
</feature>